<keyword evidence="3" id="KW-0804">Transcription</keyword>
<dbReference type="PANTHER" id="PTHR47894">
    <property type="entry name" value="HTH-TYPE TRANSCRIPTIONAL REGULATOR GADX"/>
    <property type="match status" value="1"/>
</dbReference>
<keyword evidence="2" id="KW-0238">DNA-binding</keyword>
<reference evidence="5 6" key="1">
    <citation type="submission" date="2018-08" db="EMBL/GenBank/DDBJ databases">
        <title>Complete genome sequencing of Blastochloris tepida GI.</title>
        <authorList>
            <person name="Tsukatani Y."/>
            <person name="Mori H."/>
        </authorList>
    </citation>
    <scope>NUCLEOTIDE SEQUENCE [LARGE SCALE GENOMIC DNA]</scope>
    <source>
        <strain evidence="5 6">GI</strain>
    </source>
</reference>
<dbReference type="EMBL" id="AP018907">
    <property type="protein sequence ID" value="BBF92971.1"/>
    <property type="molecule type" value="Genomic_DNA"/>
</dbReference>
<evidence type="ECO:0000256" key="1">
    <source>
        <dbReference type="ARBA" id="ARBA00023015"/>
    </source>
</evidence>
<dbReference type="GO" id="GO:0003700">
    <property type="term" value="F:DNA-binding transcription factor activity"/>
    <property type="evidence" value="ECO:0007669"/>
    <property type="project" value="InterPro"/>
</dbReference>
<dbReference type="SMART" id="SM00342">
    <property type="entry name" value="HTH_ARAC"/>
    <property type="match status" value="1"/>
</dbReference>
<dbReference type="OrthoDB" id="9805730at2"/>
<dbReference type="InterPro" id="IPR009057">
    <property type="entry name" value="Homeodomain-like_sf"/>
</dbReference>
<dbReference type="InterPro" id="IPR032687">
    <property type="entry name" value="AraC-type_N"/>
</dbReference>
<evidence type="ECO:0000256" key="3">
    <source>
        <dbReference type="ARBA" id="ARBA00023163"/>
    </source>
</evidence>
<gene>
    <name evidence="5" type="ORF">BLTE_16560</name>
</gene>
<name>A0A348G088_9HYPH</name>
<dbReference type="PANTHER" id="PTHR47894:SF4">
    <property type="entry name" value="HTH-TYPE TRANSCRIPTIONAL REGULATOR GADX"/>
    <property type="match status" value="1"/>
</dbReference>
<dbReference type="GO" id="GO:0000976">
    <property type="term" value="F:transcription cis-regulatory region binding"/>
    <property type="evidence" value="ECO:0007669"/>
    <property type="project" value="TreeGrafter"/>
</dbReference>
<dbReference type="InterPro" id="IPR018060">
    <property type="entry name" value="HTH_AraC"/>
</dbReference>
<proteinExistence type="predicted"/>
<dbReference type="Pfam" id="PF12625">
    <property type="entry name" value="Arabinose_bd"/>
    <property type="match status" value="1"/>
</dbReference>
<feature type="domain" description="HTH araC/xylS-type" evidence="4">
    <location>
        <begin position="244"/>
        <end position="342"/>
    </location>
</feature>
<dbReference type="RefSeq" id="WP_126399233.1">
    <property type="nucleotide sequence ID" value="NZ_AP018907.1"/>
</dbReference>
<accession>A0A348G088</accession>
<evidence type="ECO:0000259" key="4">
    <source>
        <dbReference type="PROSITE" id="PS01124"/>
    </source>
</evidence>
<keyword evidence="6" id="KW-1185">Reference proteome</keyword>
<evidence type="ECO:0000313" key="6">
    <source>
        <dbReference type="Proteomes" id="UP000266934"/>
    </source>
</evidence>
<dbReference type="SUPFAM" id="SSF46689">
    <property type="entry name" value="Homeodomain-like"/>
    <property type="match status" value="1"/>
</dbReference>
<evidence type="ECO:0000313" key="5">
    <source>
        <dbReference type="EMBL" id="BBF92971.1"/>
    </source>
</evidence>
<dbReference type="Proteomes" id="UP000266934">
    <property type="component" value="Chromosome"/>
</dbReference>
<dbReference type="PROSITE" id="PS01124">
    <property type="entry name" value="HTH_ARAC_FAMILY_2"/>
    <property type="match status" value="1"/>
</dbReference>
<dbReference type="GO" id="GO:0005829">
    <property type="term" value="C:cytosol"/>
    <property type="evidence" value="ECO:0007669"/>
    <property type="project" value="TreeGrafter"/>
</dbReference>
<keyword evidence="1" id="KW-0805">Transcription regulation</keyword>
<dbReference type="KEGG" id="blag:BLTE_16560"/>
<dbReference type="Pfam" id="PF12833">
    <property type="entry name" value="HTH_18"/>
    <property type="match status" value="1"/>
</dbReference>
<sequence length="344" mass="38250">MHFPQLEADRVRASVLWPVTQVLASHGEAGQALLRDFGADPAQLADPYGSVPLARYVALFEAAALLSGESTLGLRLGRELCPTTLGPMGVLAVHQPTLRQALRCMQTYLATLQGGTQLELLEEHTVALFAYQIRNSAIWPRRQDAEFSMAAICTLTRMMLGTQWRPLEVHFEHGDSGNARALQGFFRSGLRFGEAVNRLVFRRADLDNLCRTSAAALPARQLLPFVARDLDFLMRAMPPQDLVERVTTVLHRRLGREEVSLQAIAAELGLSSRTLQRALADRGTSLRTLLRRERERQAASLIQEGWMGGAMIAQELGYADASCFSRAFRTWTGQTARTRRRAPK</sequence>
<protein>
    <submittedName>
        <fullName evidence="5">AraC family transcriptional regulator</fullName>
    </submittedName>
</protein>
<dbReference type="Gene3D" id="1.10.10.60">
    <property type="entry name" value="Homeodomain-like"/>
    <property type="match status" value="1"/>
</dbReference>
<evidence type="ECO:0000256" key="2">
    <source>
        <dbReference type="ARBA" id="ARBA00023125"/>
    </source>
</evidence>
<organism evidence="5 6">
    <name type="scientific">Blastochloris tepida</name>
    <dbReference type="NCBI Taxonomy" id="2233851"/>
    <lineage>
        <taxon>Bacteria</taxon>
        <taxon>Pseudomonadati</taxon>
        <taxon>Pseudomonadota</taxon>
        <taxon>Alphaproteobacteria</taxon>
        <taxon>Hyphomicrobiales</taxon>
        <taxon>Blastochloridaceae</taxon>
        <taxon>Blastochloris</taxon>
    </lineage>
</organism>
<dbReference type="AlphaFoldDB" id="A0A348G088"/>